<dbReference type="InterPro" id="IPR052016">
    <property type="entry name" value="Bact_Sigma-Reg"/>
</dbReference>
<dbReference type="InterPro" id="IPR036457">
    <property type="entry name" value="PPM-type-like_dom_sf"/>
</dbReference>
<evidence type="ECO:0000313" key="5">
    <source>
        <dbReference type="Proteomes" id="UP000280507"/>
    </source>
</evidence>
<dbReference type="EMBL" id="RIZG01000001">
    <property type="protein sequence ID" value="RNF52558.1"/>
    <property type="molecule type" value="Genomic_DNA"/>
</dbReference>
<dbReference type="SUPFAM" id="SSF158472">
    <property type="entry name" value="HAMP domain-like"/>
    <property type="match status" value="1"/>
</dbReference>
<feature type="transmembrane region" description="Helical" evidence="2">
    <location>
        <begin position="310"/>
        <end position="333"/>
    </location>
</feature>
<keyword evidence="1" id="KW-0378">Hydrolase</keyword>
<name>A0A3M8Q900_9GAMM</name>
<dbReference type="NCBIfam" id="NF038263">
    <property type="entry name" value="prot_phos_SiaA"/>
    <property type="match status" value="1"/>
</dbReference>
<dbReference type="AlphaFoldDB" id="A0A3M8Q900"/>
<dbReference type="GO" id="GO:0007165">
    <property type="term" value="P:signal transduction"/>
    <property type="evidence" value="ECO:0007669"/>
    <property type="project" value="InterPro"/>
</dbReference>
<dbReference type="Pfam" id="PF07228">
    <property type="entry name" value="SpoIIE"/>
    <property type="match status" value="1"/>
</dbReference>
<reference evidence="4 5" key="1">
    <citation type="journal article" date="2012" name="Int. J. Syst. Evol. Microbiol.">
        <title>Marinomonas hwangdonensis sp. nov., isolated from seawater.</title>
        <authorList>
            <person name="Jung Y.T."/>
            <person name="Oh T.K."/>
            <person name="Yoon J.H."/>
        </authorList>
    </citation>
    <scope>NUCLEOTIDE SEQUENCE [LARGE SCALE GENOMIC DNA]</scope>
    <source>
        <strain evidence="4 5">HDW-15</strain>
    </source>
</reference>
<protein>
    <submittedName>
        <fullName evidence="4">HAMP domain-containing protein</fullName>
    </submittedName>
</protein>
<dbReference type="PROSITE" id="PS50885">
    <property type="entry name" value="HAMP"/>
    <property type="match status" value="1"/>
</dbReference>
<dbReference type="Gene3D" id="3.60.40.10">
    <property type="entry name" value="PPM-type phosphatase domain"/>
    <property type="match status" value="1"/>
</dbReference>
<feature type="domain" description="HAMP" evidence="3">
    <location>
        <begin position="335"/>
        <end position="387"/>
    </location>
</feature>
<dbReference type="SMART" id="SM00331">
    <property type="entry name" value="PP2C_SIG"/>
    <property type="match status" value="1"/>
</dbReference>
<comment type="caution">
    <text evidence="4">The sequence shown here is derived from an EMBL/GenBank/DDBJ whole genome shotgun (WGS) entry which is preliminary data.</text>
</comment>
<evidence type="ECO:0000256" key="1">
    <source>
        <dbReference type="ARBA" id="ARBA00022801"/>
    </source>
</evidence>
<keyword evidence="2" id="KW-0472">Membrane</keyword>
<dbReference type="Gene3D" id="6.10.340.10">
    <property type="match status" value="1"/>
</dbReference>
<dbReference type="GO" id="GO:0016020">
    <property type="term" value="C:membrane"/>
    <property type="evidence" value="ECO:0007669"/>
    <property type="project" value="InterPro"/>
</dbReference>
<dbReference type="Pfam" id="PF00672">
    <property type="entry name" value="HAMP"/>
    <property type="match status" value="1"/>
</dbReference>
<keyword evidence="2" id="KW-1133">Transmembrane helix</keyword>
<accession>A0A3M8Q900</accession>
<dbReference type="SMART" id="SM00304">
    <property type="entry name" value="HAMP"/>
    <property type="match status" value="1"/>
</dbReference>
<sequence>MARWGLRGKSLFVLASTCLFALLIITVIGWSFVQKGQEMSAENYANSFTQLNYQRILTPVAREVALAERFADSTVVKAWLKRPNDSSLEKIWLEEAQGYLDAFQNNAMFIVNDATRQYYFADQNNPLTVIPKYTLNDENSADRWYFSMRQTPEPFNINVNYDEVLKVMKAWVNVQVRDQGEFIGLAGTGFSLDRFIDQFLENQVQGVTPFIINADGKIEIHRDETLITQHAKSNRLVESSIYALLDDEVSKKRVKTALVGARQNDGNVVTVRVQQDGHKQLMSFVYFPLLDWFVVTNVDLANVNIFDSSLVLPAVSVFVLLLILLLIIFGFAVERLLIAPIRQLQQSAKTIASGSYDVSFFVGGNDEIGDLSQTFNKMAQQVKVHTQELEQRVQERTSALEESHQKIVAAQRKIGASIDYASLIQKSILPDRQMRHILGDDHSIIWRPRDVVGGDFYVFHSTDQGFLLGIVDCAGHGVPGALMTMLMRAAIDYSIGRVGISDPAALLSLIDDTVRSMLNEEVSANKVATNADVGLVYVPKEGDVMRFSGAKIALYGSDGRAFVKYPAGRRALGDRRRGDYENADIPMSGCTYYMATDGFLDQSGGEKSFGFGSQRFETMIKDNADLPLKEQAASFERALDQYMGDQPQRDDITLMLFRFDVKNTH</sequence>
<organism evidence="4 5">
    <name type="scientific">Marinomonas hwangdonensis</name>
    <dbReference type="NCBI Taxonomy" id="1053647"/>
    <lineage>
        <taxon>Bacteria</taxon>
        <taxon>Pseudomonadati</taxon>
        <taxon>Pseudomonadota</taxon>
        <taxon>Gammaproteobacteria</taxon>
        <taxon>Oceanospirillales</taxon>
        <taxon>Oceanospirillaceae</taxon>
        <taxon>Marinomonas</taxon>
    </lineage>
</organism>
<evidence type="ECO:0000256" key="2">
    <source>
        <dbReference type="SAM" id="Phobius"/>
    </source>
</evidence>
<evidence type="ECO:0000313" key="4">
    <source>
        <dbReference type="EMBL" id="RNF52558.1"/>
    </source>
</evidence>
<evidence type="ECO:0000259" key="3">
    <source>
        <dbReference type="PROSITE" id="PS50885"/>
    </source>
</evidence>
<dbReference type="RefSeq" id="WP_123093884.1">
    <property type="nucleotide sequence ID" value="NZ_RIZG01000001.1"/>
</dbReference>
<dbReference type="InterPro" id="IPR003660">
    <property type="entry name" value="HAMP_dom"/>
</dbReference>
<proteinExistence type="predicted"/>
<dbReference type="GO" id="GO:0016791">
    <property type="term" value="F:phosphatase activity"/>
    <property type="evidence" value="ECO:0007669"/>
    <property type="project" value="TreeGrafter"/>
</dbReference>
<dbReference type="Proteomes" id="UP000280507">
    <property type="component" value="Unassembled WGS sequence"/>
</dbReference>
<dbReference type="CDD" id="cd06225">
    <property type="entry name" value="HAMP"/>
    <property type="match status" value="1"/>
</dbReference>
<dbReference type="PANTHER" id="PTHR43156">
    <property type="entry name" value="STAGE II SPORULATION PROTEIN E-RELATED"/>
    <property type="match status" value="1"/>
</dbReference>
<keyword evidence="5" id="KW-1185">Reference proteome</keyword>
<dbReference type="Gene3D" id="3.30.450.20">
    <property type="entry name" value="PAS domain"/>
    <property type="match status" value="1"/>
</dbReference>
<keyword evidence="2" id="KW-0812">Transmembrane</keyword>
<feature type="transmembrane region" description="Helical" evidence="2">
    <location>
        <begin position="12"/>
        <end position="33"/>
    </location>
</feature>
<gene>
    <name evidence="4" type="ORF">EBI00_00075</name>
</gene>
<dbReference type="PANTHER" id="PTHR43156:SF9">
    <property type="entry name" value="HAMP DOMAIN-CONTAINING PROTEIN"/>
    <property type="match status" value="1"/>
</dbReference>
<dbReference type="OrthoDB" id="5496380at2"/>
<dbReference type="InterPro" id="IPR001932">
    <property type="entry name" value="PPM-type_phosphatase-like_dom"/>
</dbReference>